<evidence type="ECO:0000313" key="3">
    <source>
        <dbReference type="EMBL" id="AFL83508.1"/>
    </source>
</evidence>
<reference evidence="4" key="1">
    <citation type="submission" date="2012-06" db="EMBL/GenBank/DDBJ databases">
        <title>The complete genome of Belliella baltica DSM 15883.</title>
        <authorList>
            <person name="Lucas S."/>
            <person name="Copeland A."/>
            <person name="Lapidus A."/>
            <person name="Goodwin L."/>
            <person name="Pitluck S."/>
            <person name="Peters L."/>
            <person name="Mikhailova N."/>
            <person name="Davenport K."/>
            <person name="Kyrpides N."/>
            <person name="Mavromatis K."/>
            <person name="Pagani I."/>
            <person name="Ivanova N."/>
            <person name="Ovchinnikova G."/>
            <person name="Zeytun A."/>
            <person name="Detter J.C."/>
            <person name="Han C."/>
            <person name="Land M."/>
            <person name="Hauser L."/>
            <person name="Markowitz V."/>
            <person name="Cheng J.-F."/>
            <person name="Hugenholtz P."/>
            <person name="Woyke T."/>
            <person name="Wu D."/>
            <person name="Tindall B."/>
            <person name="Pomrenke H."/>
            <person name="Brambilla E."/>
            <person name="Klenk H.-P."/>
            <person name="Eisen J.A."/>
        </authorList>
    </citation>
    <scope>NUCLEOTIDE SEQUENCE [LARGE SCALE GENOMIC DNA]</scope>
    <source>
        <strain evidence="4">DSM 15883 / CIP 108006 / LMG 21964 / BA134</strain>
    </source>
</reference>
<organism evidence="3 4">
    <name type="scientific">Belliella baltica (strain DSM 15883 / CIP 108006 / LMG 21964 / BA134)</name>
    <dbReference type="NCBI Taxonomy" id="866536"/>
    <lineage>
        <taxon>Bacteria</taxon>
        <taxon>Pseudomonadati</taxon>
        <taxon>Bacteroidota</taxon>
        <taxon>Cytophagia</taxon>
        <taxon>Cytophagales</taxon>
        <taxon>Cyclobacteriaceae</taxon>
        <taxon>Belliella</taxon>
    </lineage>
</organism>
<gene>
    <name evidence="3" type="ordered locus">Belba_0861</name>
</gene>
<sequence length="127" mass="14555">MSEQNNITLFDRKNIILAILFCALGSLNSFAQGEKEKNLPDTPVKTSDVAGTFENQETTASESRYEFGLRQNYQNTTREVKPAQSNTVKKENPIYKQGSDKEVKKEEMSTLSFNLFLYIVDKFREDN</sequence>
<dbReference type="Proteomes" id="UP000006050">
    <property type="component" value="Chromosome"/>
</dbReference>
<accession>I3Z2P0</accession>
<feature type="chain" id="PRO_5003683356" evidence="2">
    <location>
        <begin position="32"/>
        <end position="127"/>
    </location>
</feature>
<evidence type="ECO:0000313" key="4">
    <source>
        <dbReference type="Proteomes" id="UP000006050"/>
    </source>
</evidence>
<feature type="compositionally biased region" description="Polar residues" evidence="1">
    <location>
        <begin position="74"/>
        <end position="87"/>
    </location>
</feature>
<dbReference type="STRING" id="866536.Belba_0861"/>
<evidence type="ECO:0000256" key="1">
    <source>
        <dbReference type="SAM" id="MobiDB-lite"/>
    </source>
</evidence>
<keyword evidence="4" id="KW-1185">Reference proteome</keyword>
<protein>
    <submittedName>
        <fullName evidence="3">Uncharacterized protein</fullName>
    </submittedName>
</protein>
<dbReference type="KEGG" id="bbd:Belba_0861"/>
<name>I3Z2P0_BELBD</name>
<feature type="region of interest" description="Disordered" evidence="1">
    <location>
        <begin position="34"/>
        <end position="61"/>
    </location>
</feature>
<feature type="compositionally biased region" description="Basic and acidic residues" evidence="1">
    <location>
        <begin position="88"/>
        <end position="101"/>
    </location>
</feature>
<dbReference type="HOGENOM" id="CLU_1966252_0_0_10"/>
<evidence type="ECO:0000256" key="2">
    <source>
        <dbReference type="SAM" id="SignalP"/>
    </source>
</evidence>
<dbReference type="OrthoDB" id="839483at2"/>
<dbReference type="EMBL" id="CP003281">
    <property type="protein sequence ID" value="AFL83508.1"/>
    <property type="molecule type" value="Genomic_DNA"/>
</dbReference>
<feature type="signal peptide" evidence="2">
    <location>
        <begin position="1"/>
        <end position="31"/>
    </location>
</feature>
<keyword evidence="2" id="KW-0732">Signal</keyword>
<dbReference type="eggNOG" id="ENOG5033GPC">
    <property type="taxonomic scope" value="Bacteria"/>
</dbReference>
<dbReference type="AlphaFoldDB" id="I3Z2P0"/>
<dbReference type="RefSeq" id="WP_014771516.1">
    <property type="nucleotide sequence ID" value="NC_018010.1"/>
</dbReference>
<feature type="region of interest" description="Disordered" evidence="1">
    <location>
        <begin position="74"/>
        <end position="101"/>
    </location>
</feature>
<proteinExistence type="predicted"/>